<dbReference type="GO" id="GO:0022857">
    <property type="term" value="F:transmembrane transporter activity"/>
    <property type="evidence" value="ECO:0007669"/>
    <property type="project" value="InterPro"/>
</dbReference>
<comment type="subcellular location">
    <subcellularLocation>
        <location evidence="1">Cell membrane</location>
        <topology evidence="1">Multi-pass membrane protein</topology>
    </subcellularLocation>
</comment>
<dbReference type="InterPro" id="IPR011701">
    <property type="entry name" value="MFS"/>
</dbReference>
<dbReference type="InterPro" id="IPR020846">
    <property type="entry name" value="MFS_dom"/>
</dbReference>
<evidence type="ECO:0000256" key="2">
    <source>
        <dbReference type="ARBA" id="ARBA00022448"/>
    </source>
</evidence>
<feature type="transmembrane region" description="Helical" evidence="7">
    <location>
        <begin position="251"/>
        <end position="272"/>
    </location>
</feature>
<organism evidence="9">
    <name type="scientific">uncultured bacterium Contig1762</name>
    <dbReference type="NCBI Taxonomy" id="1393506"/>
    <lineage>
        <taxon>Bacteria</taxon>
        <taxon>environmental samples</taxon>
    </lineage>
</organism>
<protein>
    <submittedName>
        <fullName evidence="9">Major facilitator superfamily MFS_1</fullName>
    </submittedName>
</protein>
<dbReference type="Gene3D" id="1.20.1250.20">
    <property type="entry name" value="MFS general substrate transporter like domains"/>
    <property type="match status" value="2"/>
</dbReference>
<feature type="domain" description="Major facilitator superfamily (MFS) profile" evidence="8">
    <location>
        <begin position="5"/>
        <end position="411"/>
    </location>
</feature>
<keyword evidence="5 7" id="KW-1133">Transmembrane helix</keyword>
<feature type="transmembrane region" description="Helical" evidence="7">
    <location>
        <begin position="388"/>
        <end position="408"/>
    </location>
</feature>
<feature type="transmembrane region" description="Helical" evidence="7">
    <location>
        <begin position="46"/>
        <end position="67"/>
    </location>
</feature>
<dbReference type="GO" id="GO:0005886">
    <property type="term" value="C:plasma membrane"/>
    <property type="evidence" value="ECO:0007669"/>
    <property type="project" value="UniProtKB-SubCell"/>
</dbReference>
<feature type="transmembrane region" description="Helical" evidence="7">
    <location>
        <begin position="9"/>
        <end position="26"/>
    </location>
</feature>
<dbReference type="InterPro" id="IPR050171">
    <property type="entry name" value="MFS_Transporters"/>
</dbReference>
<keyword evidence="4 7" id="KW-0812">Transmembrane</keyword>
<feature type="transmembrane region" description="Helical" evidence="7">
    <location>
        <begin position="284"/>
        <end position="301"/>
    </location>
</feature>
<feature type="transmembrane region" description="Helical" evidence="7">
    <location>
        <begin position="166"/>
        <end position="188"/>
    </location>
</feature>
<evidence type="ECO:0000259" key="8">
    <source>
        <dbReference type="PROSITE" id="PS50850"/>
    </source>
</evidence>
<feature type="transmembrane region" description="Helical" evidence="7">
    <location>
        <begin position="76"/>
        <end position="95"/>
    </location>
</feature>
<dbReference type="InterPro" id="IPR036259">
    <property type="entry name" value="MFS_trans_sf"/>
</dbReference>
<proteinExistence type="predicted"/>
<dbReference type="AlphaFoldDB" id="W0FNK5"/>
<evidence type="ECO:0000256" key="4">
    <source>
        <dbReference type="ARBA" id="ARBA00022692"/>
    </source>
</evidence>
<dbReference type="Pfam" id="PF07690">
    <property type="entry name" value="MFS_1"/>
    <property type="match status" value="1"/>
</dbReference>
<feature type="transmembrane region" description="Helical" evidence="7">
    <location>
        <begin position="220"/>
        <end position="245"/>
    </location>
</feature>
<dbReference type="PROSITE" id="PS50850">
    <property type="entry name" value="MFS"/>
    <property type="match status" value="1"/>
</dbReference>
<evidence type="ECO:0000256" key="5">
    <source>
        <dbReference type="ARBA" id="ARBA00022989"/>
    </source>
</evidence>
<evidence type="ECO:0000256" key="3">
    <source>
        <dbReference type="ARBA" id="ARBA00022475"/>
    </source>
</evidence>
<sequence length="414" mass="45363">MQTKLGRKFWISMLIFGLMGQVAWVVENMYFNVFIYKMFHATAADISLMVMASAVTAALTTIIMGAVSDKVGKRKAFMSAGYIIWGISIIAFAYIRSVALTIVMDCVMTYFGSTANDAAYNAWLTDRGDSTNRGKIEGVNSMMPLVAVLVVFGGFMSFNLDEHSAWVTIYYVIGIATALIGVLGWFIIEDDPGLKKSEESMGETLAYSFRPSVAKENKTLYLTLLNFAVFGISIQIFMPYLIIYYEKTLGLTNYVMIFAPAILLAAVATVFYGRLYDSRGFMKSILPVAAMLLVGYTILYFTQAHAALQAFIGSLIAMTGYLAGMSIFGAMIRDNIPEGRAGQFQGVRIIGQVFVPGLIGPAVSAWLLRNADVIVNSDGTESFLPGKVIWSASAAVIVILVAVLMLTMRERKEN</sequence>
<reference evidence="9" key="1">
    <citation type="journal article" date="2013" name="PLoS ONE">
        <title>Metagenomic insights into the carbohydrate-active enzymes carried by the microorganisms adhering to solid digesta in the rumen of cows.</title>
        <authorList>
            <person name="Wang L."/>
            <person name="Hatem A."/>
            <person name="Catalyurek U.V."/>
            <person name="Morrison M."/>
            <person name="Yu Z."/>
        </authorList>
    </citation>
    <scope>NUCLEOTIDE SEQUENCE</scope>
</reference>
<keyword evidence="6 7" id="KW-0472">Membrane</keyword>
<keyword evidence="2" id="KW-0813">Transport</keyword>
<dbReference type="SUPFAM" id="SSF103473">
    <property type="entry name" value="MFS general substrate transporter"/>
    <property type="match status" value="1"/>
</dbReference>
<accession>W0FNK5</accession>
<keyword evidence="3" id="KW-1003">Cell membrane</keyword>
<feature type="transmembrane region" description="Helical" evidence="7">
    <location>
        <begin position="349"/>
        <end position="368"/>
    </location>
</feature>
<dbReference type="PANTHER" id="PTHR23517">
    <property type="entry name" value="RESISTANCE PROTEIN MDTM, PUTATIVE-RELATED-RELATED"/>
    <property type="match status" value="1"/>
</dbReference>
<evidence type="ECO:0000256" key="7">
    <source>
        <dbReference type="SAM" id="Phobius"/>
    </source>
</evidence>
<evidence type="ECO:0000256" key="6">
    <source>
        <dbReference type="ARBA" id="ARBA00023136"/>
    </source>
</evidence>
<feature type="transmembrane region" description="Helical" evidence="7">
    <location>
        <begin position="307"/>
        <end position="328"/>
    </location>
</feature>
<evidence type="ECO:0000256" key="1">
    <source>
        <dbReference type="ARBA" id="ARBA00004651"/>
    </source>
</evidence>
<evidence type="ECO:0000313" key="9">
    <source>
        <dbReference type="EMBL" id="AHF24590.1"/>
    </source>
</evidence>
<dbReference type="EMBL" id="KC246799">
    <property type="protein sequence ID" value="AHF24590.1"/>
    <property type="molecule type" value="Genomic_DNA"/>
</dbReference>
<name>W0FNK5_9BACT</name>